<comment type="similarity">
    <text evidence="2">Belongs to the RRM Spen family.</text>
</comment>
<feature type="compositionally biased region" description="Basic and acidic residues" evidence="7">
    <location>
        <begin position="330"/>
        <end position="354"/>
    </location>
</feature>
<evidence type="ECO:0000256" key="6">
    <source>
        <dbReference type="PROSITE-ProRule" id="PRU00176"/>
    </source>
</evidence>
<dbReference type="GO" id="GO:0003723">
    <property type="term" value="F:RNA binding"/>
    <property type="evidence" value="ECO:0007669"/>
    <property type="project" value="UniProtKB-UniRule"/>
</dbReference>
<organism evidence="10 11">
    <name type="scientific">Trichuris muris</name>
    <name type="common">Mouse whipworm</name>
    <dbReference type="NCBI Taxonomy" id="70415"/>
    <lineage>
        <taxon>Eukaryota</taxon>
        <taxon>Metazoa</taxon>
        <taxon>Ecdysozoa</taxon>
        <taxon>Nematoda</taxon>
        <taxon>Enoplea</taxon>
        <taxon>Dorylaimia</taxon>
        <taxon>Trichinellida</taxon>
        <taxon>Trichuridae</taxon>
        <taxon>Trichuris</taxon>
    </lineage>
</organism>
<feature type="domain" description="RRM" evidence="8">
    <location>
        <begin position="209"/>
        <end position="281"/>
    </location>
</feature>
<keyword evidence="10" id="KW-1185">Reference proteome</keyword>
<dbReference type="STRING" id="70415.A0A5S6QM46"/>
<dbReference type="InterPro" id="IPR000504">
    <property type="entry name" value="RRM_dom"/>
</dbReference>
<evidence type="ECO:0000256" key="3">
    <source>
        <dbReference type="ARBA" id="ARBA00022553"/>
    </source>
</evidence>
<evidence type="ECO:0000259" key="8">
    <source>
        <dbReference type="PROSITE" id="PS50102"/>
    </source>
</evidence>
<feature type="region of interest" description="Disordered" evidence="7">
    <location>
        <begin position="434"/>
        <end position="453"/>
    </location>
</feature>
<keyword evidence="4 6" id="KW-0694">RNA-binding</keyword>
<dbReference type="InterPro" id="IPR012677">
    <property type="entry name" value="Nucleotide-bd_a/b_plait_sf"/>
</dbReference>
<evidence type="ECO:0000256" key="1">
    <source>
        <dbReference type="ARBA" id="ARBA00004123"/>
    </source>
</evidence>
<feature type="compositionally biased region" description="Basic and acidic residues" evidence="7">
    <location>
        <begin position="1002"/>
        <end position="1011"/>
    </location>
</feature>
<dbReference type="Pfam" id="PF00076">
    <property type="entry name" value="RRM_1"/>
    <property type="match status" value="2"/>
</dbReference>
<dbReference type="PANTHER" id="PTHR23189">
    <property type="entry name" value="RNA RECOGNITION MOTIF-CONTAINING"/>
    <property type="match status" value="1"/>
</dbReference>
<feature type="region of interest" description="Disordered" evidence="7">
    <location>
        <begin position="460"/>
        <end position="489"/>
    </location>
</feature>
<dbReference type="GO" id="GO:0005634">
    <property type="term" value="C:nucleus"/>
    <property type="evidence" value="ECO:0007669"/>
    <property type="project" value="UniProtKB-SubCell"/>
</dbReference>
<comment type="subcellular location">
    <subcellularLocation>
        <location evidence="1">Nucleus</location>
    </subcellularLocation>
</comment>
<feature type="region of interest" description="Disordered" evidence="7">
    <location>
        <begin position="328"/>
        <end position="366"/>
    </location>
</feature>
<reference evidence="11" key="1">
    <citation type="submission" date="2019-12" db="UniProtKB">
        <authorList>
            <consortium name="WormBaseParasite"/>
        </authorList>
    </citation>
    <scope>IDENTIFICATION</scope>
</reference>
<evidence type="ECO:0000256" key="4">
    <source>
        <dbReference type="ARBA" id="ARBA00022884"/>
    </source>
</evidence>
<feature type="region of interest" description="Disordered" evidence="7">
    <location>
        <begin position="514"/>
        <end position="576"/>
    </location>
</feature>
<feature type="compositionally biased region" description="Basic and acidic residues" evidence="7">
    <location>
        <begin position="1049"/>
        <end position="1060"/>
    </location>
</feature>
<feature type="compositionally biased region" description="Polar residues" evidence="7">
    <location>
        <begin position="467"/>
        <end position="484"/>
    </location>
</feature>
<dbReference type="PROSITE" id="PS50102">
    <property type="entry name" value="RRM"/>
    <property type="match status" value="3"/>
</dbReference>
<dbReference type="SUPFAM" id="SSF100939">
    <property type="entry name" value="SPOC domain-like"/>
    <property type="match status" value="1"/>
</dbReference>
<evidence type="ECO:0000256" key="7">
    <source>
        <dbReference type="SAM" id="MobiDB-lite"/>
    </source>
</evidence>
<dbReference type="InterPro" id="IPR035979">
    <property type="entry name" value="RBD_domain_sf"/>
</dbReference>
<sequence>MAGSTVDSKSELSAQGADSGPVARRYSICVRQLPLRSSDSSIKEGLYFNFKRYGKVVAVKVIGSGEDRYGLVSFRREIDARAAVETCGQDRFFGRKIVVELARENMDGDDNERRPLEKDIDQYHPKSSRTLYVGNLWNGITPEVLKEQFSAYGTVLDIEIKNKETPAPFCFIQYADINSVVNAVLALEIDGYVGKNKVKVGFGKPLPTPTVWIDGLQPDITEAYLTRKMNFYGAIKDVLIDRMTGQALVTYDGVEAATNAVQDMKGRTIDNQRVRIDFCSRELHDLMVDRMYGTKQLDSSNSQIKPAKQMQQAIRDMHIELCSKMALPDEPNRNQCQEKRDSSVSSDDSKHSDQKVGIATTPTESDWNVLQSDAAAHHNIGEDSTQGSALKSVPSNFQSPPDMLKYSACDSAADVVPSAYPTTGNDVSTDFTVQASTQESHKRSSSSTPPIEITSPATLVMPELGPNNLNESWPTISDEQQAATEPSKLSVEQVEHGDSLAEVDSKSFEVQGKVKSSPVRREKSPELSVGVVEEENDASCHVSPSLEDLEKQASSSLVPTGELNTDPREAPVRQRRQQVGPLDLPLPDFVLMMKQKLELSLKLQEEQSESSYMAESEEESGSTETKCSLLQHLPVSHSGSNEAVAITEGQLDELKRAINFAGDAADKMIRDHIQYRRDVLSELNTELLRTGVRSPMSEEEPPEFMVHLAKDMDGDTPSVSMNEYCDEMDRFFTNVLDQTSSSLYGKVPPQSRCRSSGAHGEAAPSTNDWTAKIAELKNKFYTAQALSRVNDNWNKEMSSPVPLEEQMASVEGITGESLKQPMVAEHHRQPCQSPSTDDYTRDNEPVLSDMHNVSAEIVVPIRDRPLDNDDDKDNDDVVVPVPLTPSKAHTCKEDKKRSRRKKTVTVNESDSDLDRSDNSESKESLSQEQNEHGISIGDALNRLAVKQDQAITTEWCEQKPVCVRSPRKHFQRYFTHAPLPNEKKRRLDFTSDSDESETSVDSVDKRIKTDVLPDVTEPEMSLVSPNEQLEIPKSLSPCVIDTCSALPSESKDSASKDSLESTKSPASVDTVNIIESVTEEPSGSLMLCTEGGDGEILQITVENEETESTACLLQVDLTSTDTNEEKCSVMETVSSATVLDSTKNVATSEEMHPVTPSQVEPIVSSVATLCDSGTARAELPSAHAVFSEKQAIPTFPCSSVSENFAANDVRQSVLAQAAAQFPISFGDAGNVGASWNHPMTMSQLLPRPAMMDQQFPHSASMLNPAYNNQLPYSFVGIQQNPFGSALYPGDQTNQMRLMMPSFPSFAPAPRPTVTPTVPLPPICKVLTSMDDISFAELTRSMASLGPRSVQFYFERIANPIVVLLMTYLPYANQDSNCRLTIMEIETRHPLVWDGSLLLRRHELCVQLFHISGSVSAGPLGLANVAEVSNGKPLLRVSQRVVFNEETMKTMTMRNGTFLLCLIGGMSVSQMTSQWQIMREYLCNYLAEKSASGIIVNQEKEIAVTVSPPLPFVRTYIQQKASGIYDVLVRSDVPFLFIGVTKYTDCPCLGSRRCQYVAAIQLSRCGESPLRVFPALIAVKA</sequence>
<feature type="domain" description="RRM" evidence="8">
    <location>
        <begin position="129"/>
        <end position="205"/>
    </location>
</feature>
<dbReference type="Gene3D" id="2.40.290.10">
    <property type="match status" value="1"/>
</dbReference>
<evidence type="ECO:0000256" key="5">
    <source>
        <dbReference type="ARBA" id="ARBA00023242"/>
    </source>
</evidence>
<name>A0A5S6QM46_TRIMR</name>
<keyword evidence="3" id="KW-0597">Phosphoprotein</keyword>
<evidence type="ECO:0000313" key="10">
    <source>
        <dbReference type="Proteomes" id="UP000046395"/>
    </source>
</evidence>
<accession>A0A5S6QM46</accession>
<dbReference type="Gene3D" id="3.30.70.330">
    <property type="match status" value="3"/>
</dbReference>
<proteinExistence type="inferred from homology"/>
<feature type="region of interest" description="Disordered" evidence="7">
    <location>
        <begin position="743"/>
        <end position="765"/>
    </location>
</feature>
<feature type="compositionally biased region" description="Basic and acidic residues" evidence="7">
    <location>
        <begin position="912"/>
        <end position="930"/>
    </location>
</feature>
<evidence type="ECO:0000313" key="11">
    <source>
        <dbReference type="WBParaSite" id="TMUE_2000008285.1"/>
    </source>
</evidence>
<keyword evidence="5" id="KW-0539">Nucleus</keyword>
<feature type="region of interest" description="Disordered" evidence="7">
    <location>
        <begin position="985"/>
        <end position="1012"/>
    </location>
</feature>
<feature type="region of interest" description="Disordered" evidence="7">
    <location>
        <begin position="822"/>
        <end position="930"/>
    </location>
</feature>
<feature type="domain" description="SPOC" evidence="9">
    <location>
        <begin position="1381"/>
        <end position="1541"/>
    </location>
</feature>
<feature type="domain" description="RRM" evidence="8">
    <location>
        <begin position="26"/>
        <end position="104"/>
    </location>
</feature>
<dbReference type="InterPro" id="IPR016194">
    <property type="entry name" value="SPOC-like_C_dom_sf"/>
</dbReference>
<dbReference type="SMART" id="SM00360">
    <property type="entry name" value="RRM"/>
    <property type="match status" value="3"/>
</dbReference>
<dbReference type="WBParaSite" id="TMUE_2000008285.1">
    <property type="protein sequence ID" value="TMUE_2000008285.1"/>
    <property type="gene ID" value="WBGene00289472"/>
</dbReference>
<dbReference type="PROSITE" id="PS50917">
    <property type="entry name" value="SPOC"/>
    <property type="match status" value="1"/>
</dbReference>
<dbReference type="InterPro" id="IPR010912">
    <property type="entry name" value="SPOC_met"/>
</dbReference>
<protein>
    <submittedName>
        <fullName evidence="11">RRM domain-containing protein</fullName>
    </submittedName>
</protein>
<dbReference type="SUPFAM" id="SSF54928">
    <property type="entry name" value="RNA-binding domain, RBD"/>
    <property type="match status" value="2"/>
</dbReference>
<feature type="region of interest" description="Disordered" evidence="7">
    <location>
        <begin position="1047"/>
        <end position="1067"/>
    </location>
</feature>
<evidence type="ECO:0000259" key="9">
    <source>
        <dbReference type="PROSITE" id="PS50917"/>
    </source>
</evidence>
<dbReference type="Proteomes" id="UP000046395">
    <property type="component" value="Unassembled WGS sequence"/>
</dbReference>
<evidence type="ECO:0000256" key="2">
    <source>
        <dbReference type="ARBA" id="ARBA00005387"/>
    </source>
</evidence>